<organism evidence="3 4">
    <name type="scientific">Ferruginivarius sediminum</name>
    <dbReference type="NCBI Taxonomy" id="2661937"/>
    <lineage>
        <taxon>Bacteria</taxon>
        <taxon>Pseudomonadati</taxon>
        <taxon>Pseudomonadota</taxon>
        <taxon>Alphaproteobacteria</taxon>
        <taxon>Rhodospirillales</taxon>
        <taxon>Rhodospirillaceae</taxon>
        <taxon>Ferruginivarius</taxon>
    </lineage>
</organism>
<evidence type="ECO:0000259" key="2">
    <source>
        <dbReference type="Pfam" id="PF00892"/>
    </source>
</evidence>
<gene>
    <name evidence="3" type="ORF">DRB17_06560</name>
</gene>
<feature type="transmembrane region" description="Helical" evidence="1">
    <location>
        <begin position="235"/>
        <end position="251"/>
    </location>
</feature>
<accession>A0A369TE43</accession>
<sequence length="378" mass="40763">MSLDVDTVIARRSDLALAAMGTLARRTLRDESSRIHRKHERPRFAFAVSRAGRACYAGKGVCPHVMAWHTPGFGWKLGERRMSNLSDHMKGLSITAFGVLVLSPDALLLRLLSIDPFTTVFWRGVLMFLTLAAAMAVVYRGRVDLAFRAVGRWGLLSSLIYAANLVAFIYSIANTAAANTLVIMAAAPLLAAIWSRLFLREPVALETWIATTLVIIGIAVVFWDGLGRGTWNGDLAGLAVALCLSANFTVLRHRKHINMVPATALGGLWGAIAVFLLGLTIPLSLNAQDVVVIAVLGLFVAPVAFGLITMGPRYITAPEVGLLMLLETILGPLWVWLALGQRASDVALSGGALVVGTLLVYFTIRLRRQTVVTPQTSG</sequence>
<feature type="transmembrane region" description="Helical" evidence="1">
    <location>
        <begin position="203"/>
        <end position="223"/>
    </location>
</feature>
<feature type="transmembrane region" description="Helical" evidence="1">
    <location>
        <begin position="176"/>
        <end position="194"/>
    </location>
</feature>
<feature type="transmembrane region" description="Helical" evidence="1">
    <location>
        <begin position="120"/>
        <end position="138"/>
    </location>
</feature>
<protein>
    <submittedName>
        <fullName evidence="3">DMT family transporter</fullName>
    </submittedName>
</protein>
<feature type="domain" description="EamA" evidence="2">
    <location>
        <begin position="232"/>
        <end position="361"/>
    </location>
</feature>
<dbReference type="SUPFAM" id="SSF103481">
    <property type="entry name" value="Multidrug resistance efflux transporter EmrE"/>
    <property type="match status" value="2"/>
</dbReference>
<name>A0A369TE43_9PROT</name>
<feature type="transmembrane region" description="Helical" evidence="1">
    <location>
        <begin position="290"/>
        <end position="308"/>
    </location>
</feature>
<evidence type="ECO:0000313" key="4">
    <source>
        <dbReference type="Proteomes" id="UP000253941"/>
    </source>
</evidence>
<keyword evidence="1" id="KW-0812">Transmembrane</keyword>
<dbReference type="PANTHER" id="PTHR22911:SF135">
    <property type="entry name" value="BLR4310 PROTEIN"/>
    <property type="match status" value="1"/>
</dbReference>
<proteinExistence type="predicted"/>
<feature type="transmembrane region" description="Helical" evidence="1">
    <location>
        <begin position="346"/>
        <end position="364"/>
    </location>
</feature>
<feature type="transmembrane region" description="Helical" evidence="1">
    <location>
        <begin position="320"/>
        <end position="340"/>
    </location>
</feature>
<dbReference type="EMBL" id="QPMH01000004">
    <property type="protein sequence ID" value="RDD62814.1"/>
    <property type="molecule type" value="Genomic_DNA"/>
</dbReference>
<reference evidence="3 4" key="1">
    <citation type="submission" date="2018-07" db="EMBL/GenBank/DDBJ databases">
        <title>Venubactetium sediminum gen. nov., sp. nov., isolated from a marine solar saltern.</title>
        <authorList>
            <person name="Wang S."/>
        </authorList>
    </citation>
    <scope>NUCLEOTIDE SEQUENCE [LARGE SCALE GENOMIC DNA]</scope>
    <source>
        <strain evidence="3 4">WD2A32</strain>
    </source>
</reference>
<evidence type="ECO:0000313" key="3">
    <source>
        <dbReference type="EMBL" id="RDD62814.1"/>
    </source>
</evidence>
<dbReference type="Proteomes" id="UP000253941">
    <property type="component" value="Unassembled WGS sequence"/>
</dbReference>
<dbReference type="InterPro" id="IPR037185">
    <property type="entry name" value="EmrE-like"/>
</dbReference>
<dbReference type="GO" id="GO:0016020">
    <property type="term" value="C:membrane"/>
    <property type="evidence" value="ECO:0007669"/>
    <property type="project" value="InterPro"/>
</dbReference>
<dbReference type="PANTHER" id="PTHR22911">
    <property type="entry name" value="ACYL-MALONYL CONDENSING ENZYME-RELATED"/>
    <property type="match status" value="1"/>
</dbReference>
<keyword evidence="4" id="KW-1185">Reference proteome</keyword>
<feature type="domain" description="EamA" evidence="2">
    <location>
        <begin position="113"/>
        <end position="222"/>
    </location>
</feature>
<dbReference type="AlphaFoldDB" id="A0A369TE43"/>
<dbReference type="InterPro" id="IPR000620">
    <property type="entry name" value="EamA_dom"/>
</dbReference>
<feature type="transmembrane region" description="Helical" evidence="1">
    <location>
        <begin position="91"/>
        <end position="114"/>
    </location>
</feature>
<dbReference type="Pfam" id="PF00892">
    <property type="entry name" value="EamA"/>
    <property type="match status" value="2"/>
</dbReference>
<keyword evidence="1" id="KW-1133">Transmembrane helix</keyword>
<comment type="caution">
    <text evidence="3">The sequence shown here is derived from an EMBL/GenBank/DDBJ whole genome shotgun (WGS) entry which is preliminary data.</text>
</comment>
<keyword evidence="1" id="KW-0472">Membrane</keyword>
<feature type="transmembrane region" description="Helical" evidence="1">
    <location>
        <begin position="150"/>
        <end position="170"/>
    </location>
</feature>
<evidence type="ECO:0000256" key="1">
    <source>
        <dbReference type="SAM" id="Phobius"/>
    </source>
</evidence>
<feature type="transmembrane region" description="Helical" evidence="1">
    <location>
        <begin position="263"/>
        <end position="284"/>
    </location>
</feature>